<evidence type="ECO:0000313" key="11">
    <source>
        <dbReference type="Proteomes" id="UP000095751"/>
    </source>
</evidence>
<evidence type="ECO:0000256" key="6">
    <source>
        <dbReference type="ARBA" id="ARBA00023054"/>
    </source>
</evidence>
<dbReference type="InterPro" id="IPR003954">
    <property type="entry name" value="RRM_euk-type"/>
</dbReference>
<dbReference type="KEGG" id="fcy:FRACYDRAFT_159768"/>
<dbReference type="FunFam" id="3.30.40.10:FF:000006">
    <property type="entry name" value="CCR4-NOT transcription complex subunit 4"/>
    <property type="match status" value="1"/>
</dbReference>
<dbReference type="PANTHER" id="PTHR12603:SF0">
    <property type="entry name" value="CCR4-NOT TRANSCRIPTION COMPLEX SUBUNIT 4"/>
    <property type="match status" value="1"/>
</dbReference>
<gene>
    <name evidence="10" type="ORF">FRACYDRAFT_159768</name>
</gene>
<dbReference type="InterPro" id="IPR013083">
    <property type="entry name" value="Znf_RING/FYVE/PHD"/>
</dbReference>
<reference evidence="10 11" key="1">
    <citation type="submission" date="2016-09" db="EMBL/GenBank/DDBJ databases">
        <title>Extensive genetic diversity and differential bi-allelic expression allows diatom success in the polar Southern Ocean.</title>
        <authorList>
            <consortium name="DOE Joint Genome Institute"/>
            <person name="Mock T."/>
            <person name="Otillar R.P."/>
            <person name="Strauss J."/>
            <person name="Dupont C."/>
            <person name="Frickenhaus S."/>
            <person name="Maumus F."/>
            <person name="Mcmullan M."/>
            <person name="Sanges R."/>
            <person name="Schmutz J."/>
            <person name="Toseland A."/>
            <person name="Valas R."/>
            <person name="Veluchamy A."/>
            <person name="Ward B.J."/>
            <person name="Allen A."/>
            <person name="Barry K."/>
            <person name="Falciatore A."/>
            <person name="Ferrante M."/>
            <person name="Fortunato A.E."/>
            <person name="Gloeckner G."/>
            <person name="Gruber A."/>
            <person name="Hipkin R."/>
            <person name="Janech M."/>
            <person name="Kroth P."/>
            <person name="Leese F."/>
            <person name="Lindquist E."/>
            <person name="Lyon B.R."/>
            <person name="Martin J."/>
            <person name="Mayer C."/>
            <person name="Parker M."/>
            <person name="Quesneville H."/>
            <person name="Raymond J."/>
            <person name="Uhlig C."/>
            <person name="Valentin K.U."/>
            <person name="Worden A.Z."/>
            <person name="Armbrust E.V."/>
            <person name="Bowler C."/>
            <person name="Green B."/>
            <person name="Moulton V."/>
            <person name="Van Oosterhout C."/>
            <person name="Grigoriev I."/>
        </authorList>
    </citation>
    <scope>NUCLEOTIDE SEQUENCE [LARGE SCALE GENOMIC DNA]</scope>
    <source>
        <strain evidence="10 11">CCMP1102</strain>
    </source>
</reference>
<dbReference type="GO" id="GO:0016567">
    <property type="term" value="P:protein ubiquitination"/>
    <property type="evidence" value="ECO:0007669"/>
    <property type="project" value="TreeGrafter"/>
</dbReference>
<dbReference type="InterPro" id="IPR034261">
    <property type="entry name" value="CNOT4_RRM"/>
</dbReference>
<evidence type="ECO:0000256" key="5">
    <source>
        <dbReference type="ARBA" id="ARBA00022884"/>
    </source>
</evidence>
<dbReference type="SMART" id="SM00361">
    <property type="entry name" value="RRM_1"/>
    <property type="match status" value="1"/>
</dbReference>
<keyword evidence="5" id="KW-0694">RNA-binding</keyword>
<evidence type="ECO:0000256" key="2">
    <source>
        <dbReference type="ARBA" id="ARBA00022723"/>
    </source>
</evidence>
<keyword evidence="11" id="KW-1185">Reference proteome</keyword>
<evidence type="ECO:0000313" key="10">
    <source>
        <dbReference type="EMBL" id="OEU09417.1"/>
    </source>
</evidence>
<dbReference type="Proteomes" id="UP000095751">
    <property type="component" value="Unassembled WGS sequence"/>
</dbReference>
<dbReference type="GO" id="GO:0004842">
    <property type="term" value="F:ubiquitin-protein transferase activity"/>
    <property type="evidence" value="ECO:0007669"/>
    <property type="project" value="InterPro"/>
</dbReference>
<dbReference type="CDD" id="cd12438">
    <property type="entry name" value="RRM_CNOT4"/>
    <property type="match status" value="1"/>
</dbReference>
<dbReference type="GO" id="GO:0008270">
    <property type="term" value="F:zinc ion binding"/>
    <property type="evidence" value="ECO:0007669"/>
    <property type="project" value="UniProtKB-KW"/>
</dbReference>
<organism evidence="10 11">
    <name type="scientific">Fragilariopsis cylindrus CCMP1102</name>
    <dbReference type="NCBI Taxonomy" id="635003"/>
    <lineage>
        <taxon>Eukaryota</taxon>
        <taxon>Sar</taxon>
        <taxon>Stramenopiles</taxon>
        <taxon>Ochrophyta</taxon>
        <taxon>Bacillariophyta</taxon>
        <taxon>Bacillariophyceae</taxon>
        <taxon>Bacillariophycidae</taxon>
        <taxon>Bacillariales</taxon>
        <taxon>Bacillariaceae</taxon>
        <taxon>Fragilariopsis</taxon>
    </lineage>
</organism>
<protein>
    <recommendedName>
        <fullName evidence="9">RING-type domain-containing protein</fullName>
    </recommendedName>
</protein>
<dbReference type="Gene3D" id="3.30.40.10">
    <property type="entry name" value="Zinc/RING finger domain, C3HC4 (zinc finger)"/>
    <property type="match status" value="1"/>
</dbReference>
<feature type="non-terminal residue" evidence="10">
    <location>
        <position position="216"/>
    </location>
</feature>
<keyword evidence="3 8" id="KW-0863">Zinc-finger</keyword>
<evidence type="ECO:0000256" key="4">
    <source>
        <dbReference type="ARBA" id="ARBA00022833"/>
    </source>
</evidence>
<dbReference type="CDD" id="cd16618">
    <property type="entry name" value="mRING-HC-C4C4_CNOT4"/>
    <property type="match status" value="1"/>
</dbReference>
<dbReference type="InterPro" id="IPR035979">
    <property type="entry name" value="RBD_domain_sf"/>
</dbReference>
<dbReference type="AlphaFoldDB" id="A0A1E7EU92"/>
<dbReference type="SUPFAM" id="SSF57850">
    <property type="entry name" value="RING/U-box"/>
    <property type="match status" value="1"/>
</dbReference>
<dbReference type="PROSITE" id="PS50089">
    <property type="entry name" value="ZF_RING_2"/>
    <property type="match status" value="1"/>
</dbReference>
<dbReference type="InterPro" id="IPR001841">
    <property type="entry name" value="Znf_RING"/>
</dbReference>
<dbReference type="OrthoDB" id="1923159at2759"/>
<keyword evidence="4" id="KW-0862">Zinc</keyword>
<dbReference type="InterPro" id="IPR039515">
    <property type="entry name" value="NOT4_mRING-HC-C4C4"/>
</dbReference>
<evidence type="ECO:0000259" key="9">
    <source>
        <dbReference type="PROSITE" id="PS50089"/>
    </source>
</evidence>
<accession>A0A1E7EU92</accession>
<evidence type="ECO:0000256" key="1">
    <source>
        <dbReference type="ARBA" id="ARBA00004123"/>
    </source>
</evidence>
<sequence>VCPLCCEELDISDRQFFPCKCGYQVCMWCWHRIRESESGLCPACRTPYGDDPHEFSAVDVEEVLKANKEKEAAAKEERNLDSLAGGRQVGQMEVPKDRTQLANMRVIRRNLVYAVGLPPNVASEDALRKSDYFGQYASASAYVTFVHKEDTLSCILALDGFYMDGRNVRSSYGTSKYCSAFIKNVRCNNPECTYLHNMGHIEDTFTKQEIQAGYVT</sequence>
<name>A0A1E7EU92_9STRA</name>
<dbReference type="GO" id="GO:0003723">
    <property type="term" value="F:RNA binding"/>
    <property type="evidence" value="ECO:0007669"/>
    <property type="project" value="UniProtKB-KW"/>
</dbReference>
<dbReference type="GO" id="GO:0030014">
    <property type="term" value="C:CCR4-NOT complex"/>
    <property type="evidence" value="ECO:0007669"/>
    <property type="project" value="InterPro"/>
</dbReference>
<evidence type="ECO:0000256" key="7">
    <source>
        <dbReference type="ARBA" id="ARBA00023242"/>
    </source>
</evidence>
<dbReference type="Pfam" id="PF14570">
    <property type="entry name" value="zf-RING_4"/>
    <property type="match status" value="1"/>
</dbReference>
<dbReference type="GO" id="GO:0005634">
    <property type="term" value="C:nucleus"/>
    <property type="evidence" value="ECO:0007669"/>
    <property type="project" value="UniProtKB-SubCell"/>
</dbReference>
<dbReference type="EMBL" id="KV784375">
    <property type="protein sequence ID" value="OEU09417.1"/>
    <property type="molecule type" value="Genomic_DNA"/>
</dbReference>
<proteinExistence type="predicted"/>
<keyword evidence="6" id="KW-0175">Coiled coil</keyword>
<comment type="subcellular location">
    <subcellularLocation>
        <location evidence="1">Nucleus</location>
    </subcellularLocation>
</comment>
<dbReference type="InParanoid" id="A0A1E7EU92"/>
<evidence type="ECO:0000256" key="3">
    <source>
        <dbReference type="ARBA" id="ARBA00022771"/>
    </source>
</evidence>
<feature type="domain" description="RING-type" evidence="9">
    <location>
        <begin position="2"/>
        <end position="45"/>
    </location>
</feature>
<dbReference type="PANTHER" id="PTHR12603">
    <property type="entry name" value="CCR4-NOT TRANSCRIPTION COMPLEX RELATED"/>
    <property type="match status" value="1"/>
</dbReference>
<dbReference type="InterPro" id="IPR012677">
    <property type="entry name" value="Nucleotide-bd_a/b_plait_sf"/>
</dbReference>
<evidence type="ECO:0000256" key="8">
    <source>
        <dbReference type="PROSITE-ProRule" id="PRU00175"/>
    </source>
</evidence>
<keyword evidence="2" id="KW-0479">Metal-binding</keyword>
<dbReference type="Gene3D" id="3.30.70.330">
    <property type="match status" value="1"/>
</dbReference>
<dbReference type="InterPro" id="IPR039780">
    <property type="entry name" value="Mot2"/>
</dbReference>
<dbReference type="SUPFAM" id="SSF54928">
    <property type="entry name" value="RNA-binding domain, RBD"/>
    <property type="match status" value="1"/>
</dbReference>
<keyword evidence="7" id="KW-0539">Nucleus</keyword>
<feature type="non-terminal residue" evidence="10">
    <location>
        <position position="1"/>
    </location>
</feature>